<feature type="region of interest" description="Disordered" evidence="1">
    <location>
        <begin position="20"/>
        <end position="295"/>
    </location>
</feature>
<feature type="compositionally biased region" description="Polar residues" evidence="1">
    <location>
        <begin position="261"/>
        <end position="279"/>
    </location>
</feature>
<evidence type="ECO:0000259" key="2">
    <source>
        <dbReference type="SMART" id="SM00460"/>
    </source>
</evidence>
<feature type="domain" description="Transglutaminase-like" evidence="2">
    <location>
        <begin position="398"/>
        <end position="470"/>
    </location>
</feature>
<protein>
    <recommendedName>
        <fullName evidence="2">Transglutaminase-like domain-containing protein</fullName>
    </recommendedName>
</protein>
<sequence>MAEVEEPRLTTLAERIAALNQQKNFQAPPTTAASGKRPPPPPPVRAATIQMLPNTSDITSTKPSLPARPTRAVTEKSAPPPLPRRTTTHVENGGQPAPPPLRSRVSHQSTPPALPARSPSSHSALTIPTPGARRNSNSSDISHLSAISTLSLTRTKSSDASQTRNLPPPLEQAKLPPLPPTRRELEAKAKEEAANFTPSLPTRRITEPPSLPPRRPTDSPTARPSLPPRLPSRPTRSPAVTLSEQPSPALPARRLPPPPSGFQTKNSLECGFNSKTKSNGPLDAAPPPIPLSSRPSVSQIDALASRAVPSPHQTPTAGPACMICRDFSAPDNVAAQYPLASLPRSNTVNYLATNLCSQFSSPTDKARAIFAWCHHNIFYDVHSFFNKCIPRGLTIEQQIFSGLAVCEGYARIYEAIARTAGLECTLVSGHGKGFGYEPGISPSSITDRENHAWNAVRIDNGEWKLIDACWGAGHLCTATGSNLYKQEFSPEMFTMSNERFGERHFPTDPRHFYRKDGRALTFEEYIIGNGEGQEKPMFTTDATKEGLDESNFLPRQKHISVYKGQEVVRFQFARLCEHWRPEIHGRGKQYLFALKIGGVDGRKEDTIPLETDNKFWWWLDVKARDLGAPGQKISLVAFTEYDGKPGRGLTKEDFLRRKGRCGCAWTYLIQWELVA</sequence>
<feature type="compositionally biased region" description="Pro residues" evidence="1">
    <location>
        <begin position="166"/>
        <end position="180"/>
    </location>
</feature>
<feature type="compositionally biased region" description="Polar residues" evidence="1">
    <location>
        <begin position="134"/>
        <end position="165"/>
    </location>
</feature>
<dbReference type="PANTHER" id="PTHR46333">
    <property type="entry name" value="CYTOKINESIS PROTEIN 3"/>
    <property type="match status" value="1"/>
</dbReference>
<reference evidence="3" key="1">
    <citation type="journal article" date="2023" name="Mol. Phylogenet. Evol.">
        <title>Genome-scale phylogeny and comparative genomics of the fungal order Sordariales.</title>
        <authorList>
            <person name="Hensen N."/>
            <person name="Bonometti L."/>
            <person name="Westerberg I."/>
            <person name="Brannstrom I.O."/>
            <person name="Guillou S."/>
            <person name="Cros-Aarteil S."/>
            <person name="Calhoun S."/>
            <person name="Haridas S."/>
            <person name="Kuo A."/>
            <person name="Mondo S."/>
            <person name="Pangilinan J."/>
            <person name="Riley R."/>
            <person name="LaButti K."/>
            <person name="Andreopoulos B."/>
            <person name="Lipzen A."/>
            <person name="Chen C."/>
            <person name="Yan M."/>
            <person name="Daum C."/>
            <person name="Ng V."/>
            <person name="Clum A."/>
            <person name="Steindorff A."/>
            <person name="Ohm R.A."/>
            <person name="Martin F."/>
            <person name="Silar P."/>
            <person name="Natvig D.O."/>
            <person name="Lalanne C."/>
            <person name="Gautier V."/>
            <person name="Ament-Velasquez S.L."/>
            <person name="Kruys A."/>
            <person name="Hutchinson M.I."/>
            <person name="Powell A.J."/>
            <person name="Barry K."/>
            <person name="Miller A.N."/>
            <person name="Grigoriev I.V."/>
            <person name="Debuchy R."/>
            <person name="Gladieux P."/>
            <person name="Hiltunen Thoren M."/>
            <person name="Johannesson H."/>
        </authorList>
    </citation>
    <scope>NUCLEOTIDE SEQUENCE</scope>
    <source>
        <strain evidence="3">CBS 990.96</strain>
    </source>
</reference>
<dbReference type="SUPFAM" id="SSF54001">
    <property type="entry name" value="Cysteine proteinases"/>
    <property type="match status" value="1"/>
</dbReference>
<proteinExistence type="predicted"/>
<dbReference type="InterPro" id="IPR002931">
    <property type="entry name" value="Transglutaminase-like"/>
</dbReference>
<dbReference type="EMBL" id="MU865349">
    <property type="protein sequence ID" value="KAK4226363.1"/>
    <property type="molecule type" value="Genomic_DNA"/>
</dbReference>
<organism evidence="3 4">
    <name type="scientific">Podospora fimiseda</name>
    <dbReference type="NCBI Taxonomy" id="252190"/>
    <lineage>
        <taxon>Eukaryota</taxon>
        <taxon>Fungi</taxon>
        <taxon>Dikarya</taxon>
        <taxon>Ascomycota</taxon>
        <taxon>Pezizomycotina</taxon>
        <taxon>Sordariomycetes</taxon>
        <taxon>Sordariomycetidae</taxon>
        <taxon>Sordariales</taxon>
        <taxon>Podosporaceae</taxon>
        <taxon>Podospora</taxon>
    </lineage>
</organism>
<dbReference type="InterPro" id="IPR052557">
    <property type="entry name" value="CAP/Cytokinesis_protein"/>
</dbReference>
<dbReference type="AlphaFoldDB" id="A0AAN7BN31"/>
<reference evidence="3" key="2">
    <citation type="submission" date="2023-05" db="EMBL/GenBank/DDBJ databases">
        <authorList>
            <consortium name="Lawrence Berkeley National Laboratory"/>
            <person name="Steindorff A."/>
            <person name="Hensen N."/>
            <person name="Bonometti L."/>
            <person name="Westerberg I."/>
            <person name="Brannstrom I.O."/>
            <person name="Guillou S."/>
            <person name="Cros-Aarteil S."/>
            <person name="Calhoun S."/>
            <person name="Haridas S."/>
            <person name="Kuo A."/>
            <person name="Mondo S."/>
            <person name="Pangilinan J."/>
            <person name="Riley R."/>
            <person name="Labutti K."/>
            <person name="Andreopoulos B."/>
            <person name="Lipzen A."/>
            <person name="Chen C."/>
            <person name="Yanf M."/>
            <person name="Daum C."/>
            <person name="Ng V."/>
            <person name="Clum A."/>
            <person name="Ohm R."/>
            <person name="Martin F."/>
            <person name="Silar P."/>
            <person name="Natvig D."/>
            <person name="Lalanne C."/>
            <person name="Gautier V."/>
            <person name="Ament-Velasquez S.L."/>
            <person name="Kruys A."/>
            <person name="Hutchinson M.I."/>
            <person name="Powell A.J."/>
            <person name="Barry K."/>
            <person name="Miller A.N."/>
            <person name="Grigoriev I.V."/>
            <person name="Debuchy R."/>
            <person name="Gladieux P."/>
            <person name="Thoren M.H."/>
            <person name="Johannesson H."/>
        </authorList>
    </citation>
    <scope>NUCLEOTIDE SEQUENCE</scope>
    <source>
        <strain evidence="3">CBS 990.96</strain>
    </source>
</reference>
<dbReference type="GO" id="GO:0005737">
    <property type="term" value="C:cytoplasm"/>
    <property type="evidence" value="ECO:0007669"/>
    <property type="project" value="TreeGrafter"/>
</dbReference>
<dbReference type="InterPro" id="IPR038765">
    <property type="entry name" value="Papain-like_cys_pep_sf"/>
</dbReference>
<name>A0AAN7BN31_9PEZI</name>
<dbReference type="PANTHER" id="PTHR46333:SF5">
    <property type="entry name" value="TRANSGLUTAMINASE-LIKE DOMAIN-CONTAINING PROTEIN"/>
    <property type="match status" value="1"/>
</dbReference>
<feature type="compositionally biased region" description="Polar residues" evidence="1">
    <location>
        <begin position="51"/>
        <end position="63"/>
    </location>
</feature>
<keyword evidence="4" id="KW-1185">Reference proteome</keyword>
<accession>A0AAN7BN31</accession>
<dbReference type="SMART" id="SM00460">
    <property type="entry name" value="TGc"/>
    <property type="match status" value="1"/>
</dbReference>
<evidence type="ECO:0000256" key="1">
    <source>
        <dbReference type="SAM" id="MobiDB-lite"/>
    </source>
</evidence>
<comment type="caution">
    <text evidence="3">The sequence shown here is derived from an EMBL/GenBank/DDBJ whole genome shotgun (WGS) entry which is preliminary data.</text>
</comment>
<dbReference type="Gene3D" id="3.10.620.30">
    <property type="match status" value="1"/>
</dbReference>
<evidence type="ECO:0000313" key="3">
    <source>
        <dbReference type="EMBL" id="KAK4226363.1"/>
    </source>
</evidence>
<evidence type="ECO:0000313" key="4">
    <source>
        <dbReference type="Proteomes" id="UP001301958"/>
    </source>
</evidence>
<feature type="compositionally biased region" description="Polar residues" evidence="1">
    <location>
        <begin position="20"/>
        <end position="33"/>
    </location>
</feature>
<gene>
    <name evidence="3" type="ORF">QBC38DRAFT_232515</name>
</gene>
<feature type="compositionally biased region" description="Basic and acidic residues" evidence="1">
    <location>
        <begin position="181"/>
        <end position="193"/>
    </location>
</feature>
<dbReference type="Proteomes" id="UP001301958">
    <property type="component" value="Unassembled WGS sequence"/>
</dbReference>
<dbReference type="Pfam" id="PF01841">
    <property type="entry name" value="Transglut_core"/>
    <property type="match status" value="1"/>
</dbReference>